<evidence type="ECO:0000313" key="1">
    <source>
        <dbReference type="EMBL" id="KNC30325.1"/>
    </source>
</evidence>
<proteinExistence type="predicted"/>
<gene>
    <name evidence="1" type="ORF">FF38_03932</name>
</gene>
<organism evidence="1 2">
    <name type="scientific">Lucilia cuprina</name>
    <name type="common">Green bottle fly</name>
    <name type="synonym">Australian sheep blowfly</name>
    <dbReference type="NCBI Taxonomy" id="7375"/>
    <lineage>
        <taxon>Eukaryota</taxon>
        <taxon>Metazoa</taxon>
        <taxon>Ecdysozoa</taxon>
        <taxon>Arthropoda</taxon>
        <taxon>Hexapoda</taxon>
        <taxon>Insecta</taxon>
        <taxon>Pterygota</taxon>
        <taxon>Neoptera</taxon>
        <taxon>Endopterygota</taxon>
        <taxon>Diptera</taxon>
        <taxon>Brachycera</taxon>
        <taxon>Muscomorpha</taxon>
        <taxon>Oestroidea</taxon>
        <taxon>Calliphoridae</taxon>
        <taxon>Luciliinae</taxon>
        <taxon>Lucilia</taxon>
    </lineage>
</organism>
<sequence length="279" mass="28008">MTRNSVSMENCSIEVELHKLFMHTLQEFLIMFSSPTLSATTWQAVFSVADGEIDRFDLVLGSSVEDTVVVSDSFVIDSDLTVVVVGELSVVVSVAMVVEVSGSKVVVVVGAAPVVDSGLMVVVSGCKVVVSGAPAVVVSVTGSKVVVSGVPTVVDSGLLVVVTGSKVVVSGAVVVVNSGASSVVASLPTVVVSGATVVVVTVDSVVVVAPETVVVSGSPEPDSVVVSCDSVVSVPLVGSVVDTGSGSGVVITSGPQDSLVIFEISEQLSPSQTSVLANY</sequence>
<dbReference type="Proteomes" id="UP000037069">
    <property type="component" value="Unassembled WGS sequence"/>
</dbReference>
<comment type="caution">
    <text evidence="1">The sequence shown here is derived from an EMBL/GenBank/DDBJ whole genome shotgun (WGS) entry which is preliminary data.</text>
</comment>
<reference evidence="1 2" key="1">
    <citation type="journal article" date="2015" name="Nat. Commun.">
        <title>Lucilia cuprina genome unlocks parasitic fly biology to underpin future interventions.</title>
        <authorList>
            <person name="Anstead C.A."/>
            <person name="Korhonen P.K."/>
            <person name="Young N.D."/>
            <person name="Hall R.S."/>
            <person name="Jex A.R."/>
            <person name="Murali S.C."/>
            <person name="Hughes D.S."/>
            <person name="Lee S.F."/>
            <person name="Perry T."/>
            <person name="Stroehlein A.J."/>
            <person name="Ansell B.R."/>
            <person name="Breugelmans B."/>
            <person name="Hofmann A."/>
            <person name="Qu J."/>
            <person name="Dugan S."/>
            <person name="Lee S.L."/>
            <person name="Chao H."/>
            <person name="Dinh H."/>
            <person name="Han Y."/>
            <person name="Doddapaneni H.V."/>
            <person name="Worley K.C."/>
            <person name="Muzny D.M."/>
            <person name="Ioannidis P."/>
            <person name="Waterhouse R.M."/>
            <person name="Zdobnov E.M."/>
            <person name="James P.J."/>
            <person name="Bagnall N.H."/>
            <person name="Kotze A.C."/>
            <person name="Gibbs R.A."/>
            <person name="Richards S."/>
            <person name="Batterham P."/>
            <person name="Gasser R.B."/>
        </authorList>
    </citation>
    <scope>NUCLEOTIDE SEQUENCE [LARGE SCALE GENOMIC DNA]</scope>
    <source>
        <strain evidence="1 2">LS</strain>
        <tissue evidence="1">Full body</tissue>
    </source>
</reference>
<keyword evidence="2" id="KW-1185">Reference proteome</keyword>
<protein>
    <submittedName>
        <fullName evidence="1">Uncharacterized protein</fullName>
    </submittedName>
</protein>
<dbReference type="AlphaFoldDB" id="A0A0L0CDI9"/>
<accession>A0A0L0CDI9</accession>
<evidence type="ECO:0000313" key="2">
    <source>
        <dbReference type="Proteomes" id="UP000037069"/>
    </source>
</evidence>
<dbReference type="EMBL" id="JRES01000536">
    <property type="protein sequence ID" value="KNC30325.1"/>
    <property type="molecule type" value="Genomic_DNA"/>
</dbReference>
<name>A0A0L0CDI9_LUCCU</name>